<dbReference type="Pfam" id="PF12706">
    <property type="entry name" value="Lactamase_B_2"/>
    <property type="match status" value="1"/>
</dbReference>
<dbReference type="SUPFAM" id="SSF56281">
    <property type="entry name" value="Metallo-hydrolase/oxidoreductase"/>
    <property type="match status" value="1"/>
</dbReference>
<feature type="non-terminal residue" evidence="2">
    <location>
        <position position="1"/>
    </location>
</feature>
<dbReference type="Gene3D" id="3.60.15.10">
    <property type="entry name" value="Ribonuclease Z/Hydroxyacylglutathione hydrolase-like"/>
    <property type="match status" value="1"/>
</dbReference>
<proteinExistence type="predicted"/>
<dbReference type="GO" id="GO:0042781">
    <property type="term" value="F:3'-tRNA processing endoribonuclease activity"/>
    <property type="evidence" value="ECO:0007669"/>
    <property type="project" value="TreeGrafter"/>
</dbReference>
<dbReference type="PANTHER" id="PTHR46018:SF2">
    <property type="entry name" value="ZINC PHOSPHODIESTERASE ELAC PROTEIN 1"/>
    <property type="match status" value="1"/>
</dbReference>
<protein>
    <recommendedName>
        <fullName evidence="1">Metallo-beta-lactamase domain-containing protein</fullName>
    </recommendedName>
</protein>
<dbReference type="AlphaFoldDB" id="X1ALZ7"/>
<dbReference type="InterPro" id="IPR001279">
    <property type="entry name" value="Metallo-B-lactamas"/>
</dbReference>
<feature type="domain" description="Metallo-beta-lactamase" evidence="1">
    <location>
        <begin position="18"/>
        <end position="166"/>
    </location>
</feature>
<dbReference type="EMBL" id="BART01009987">
    <property type="protein sequence ID" value="GAG83609.1"/>
    <property type="molecule type" value="Genomic_DNA"/>
</dbReference>
<comment type="caution">
    <text evidence="2">The sequence shown here is derived from an EMBL/GenBank/DDBJ whole genome shotgun (WGS) entry which is preliminary data.</text>
</comment>
<gene>
    <name evidence="2" type="ORF">S01H4_21931</name>
</gene>
<evidence type="ECO:0000259" key="1">
    <source>
        <dbReference type="Pfam" id="PF12706"/>
    </source>
</evidence>
<dbReference type="PANTHER" id="PTHR46018">
    <property type="entry name" value="ZINC PHOSPHODIESTERASE ELAC PROTEIN 1"/>
    <property type="match status" value="1"/>
</dbReference>
<reference evidence="2" key="1">
    <citation type="journal article" date="2014" name="Front. Microbiol.">
        <title>High frequency of phylogenetically diverse reductive dehalogenase-homologous genes in deep subseafloor sedimentary metagenomes.</title>
        <authorList>
            <person name="Kawai M."/>
            <person name="Futagami T."/>
            <person name="Toyoda A."/>
            <person name="Takaki Y."/>
            <person name="Nishi S."/>
            <person name="Hori S."/>
            <person name="Arai W."/>
            <person name="Tsubouchi T."/>
            <person name="Morono Y."/>
            <person name="Uchiyama I."/>
            <person name="Ito T."/>
            <person name="Fujiyama A."/>
            <person name="Inagaki F."/>
            <person name="Takami H."/>
        </authorList>
    </citation>
    <scope>NUCLEOTIDE SEQUENCE</scope>
    <source>
        <strain evidence="2">Expedition CK06-06</strain>
    </source>
</reference>
<dbReference type="InterPro" id="IPR036866">
    <property type="entry name" value="RibonucZ/Hydroxyglut_hydro"/>
</dbReference>
<sequence>EGVDNVVNGFIMAYELDTGYRIAHHGANIVIPEAATPISKTISIADPNEAELFFDRNGLKVYAFEVDHSPVVPAVGYRFEYRGNVVVITGDTLKTENLAKHCKNADILFSEAISFNMLNAVINGTARPPDRLVKIMTDIQNYHMNPIMAASVAKEANVKKLVYIHITPPVLTESNEEKYLLGVSDIFKGEVVLGEDNMTFKLKPKN</sequence>
<name>X1ALZ7_9ZZZZ</name>
<accession>X1ALZ7</accession>
<evidence type="ECO:0000313" key="2">
    <source>
        <dbReference type="EMBL" id="GAG83609.1"/>
    </source>
</evidence>
<organism evidence="2">
    <name type="scientific">marine sediment metagenome</name>
    <dbReference type="NCBI Taxonomy" id="412755"/>
    <lineage>
        <taxon>unclassified sequences</taxon>
        <taxon>metagenomes</taxon>
        <taxon>ecological metagenomes</taxon>
    </lineage>
</organism>